<comment type="caution">
    <text evidence="2">The sequence shown here is derived from an EMBL/GenBank/DDBJ whole genome shotgun (WGS) entry which is preliminary data.</text>
</comment>
<dbReference type="AlphaFoldDB" id="A0A1R2C2F6"/>
<feature type="compositionally biased region" description="Polar residues" evidence="1">
    <location>
        <begin position="281"/>
        <end position="291"/>
    </location>
</feature>
<reference evidence="2 3" key="1">
    <citation type="submission" date="2016-11" db="EMBL/GenBank/DDBJ databases">
        <title>The macronuclear genome of Stentor coeruleus: a giant cell with tiny introns.</title>
        <authorList>
            <person name="Slabodnick M."/>
            <person name="Ruby J.G."/>
            <person name="Reiff S.B."/>
            <person name="Swart E.C."/>
            <person name="Gosai S."/>
            <person name="Prabakaran S."/>
            <person name="Witkowska E."/>
            <person name="Larue G.E."/>
            <person name="Fisher S."/>
            <person name="Freeman R.M."/>
            <person name="Gunawardena J."/>
            <person name="Chu W."/>
            <person name="Stover N.A."/>
            <person name="Gregory B.D."/>
            <person name="Nowacki M."/>
            <person name="Derisi J."/>
            <person name="Roy S.W."/>
            <person name="Marshall W.F."/>
            <person name="Sood P."/>
        </authorList>
    </citation>
    <scope>NUCLEOTIDE SEQUENCE [LARGE SCALE GENOMIC DNA]</scope>
    <source>
        <strain evidence="2">WM001</strain>
    </source>
</reference>
<evidence type="ECO:0000313" key="2">
    <source>
        <dbReference type="EMBL" id="OMJ83160.1"/>
    </source>
</evidence>
<accession>A0A1R2C2F6</accession>
<protein>
    <submittedName>
        <fullName evidence="2">Uncharacterized protein</fullName>
    </submittedName>
</protein>
<feature type="region of interest" description="Disordered" evidence="1">
    <location>
        <begin position="281"/>
        <end position="300"/>
    </location>
</feature>
<keyword evidence="3" id="KW-1185">Reference proteome</keyword>
<evidence type="ECO:0000313" key="3">
    <source>
        <dbReference type="Proteomes" id="UP000187209"/>
    </source>
</evidence>
<name>A0A1R2C2F6_9CILI</name>
<proteinExistence type="predicted"/>
<sequence length="300" mass="35170">MNRSHFRPTRLADPTEITGYHKMIKDLESKLDLSSESPLQNSSLIIPKHPSPNKQKYAEELKQQILQQAKQKHQQKIDLQKPGISENFYGYPNLPQTPKKIRRLREVEQMKKVRESLTLQMQDKKTSSEEFKSKIIEYDKLLNEKDIQGMYDEQAEKIRKKEKEREILIKSWDLATKTHDLKKKIEETEKKGNSPLRYEGYDENLSVTASRVIKEDVDGNEESEDVVSKAYEEKGVRIGKLELKKKAQALRDSIEDKIRSSYQYKIKKILEQAKNIREMQRNQFNNSQAGSVSKRFPSPF</sequence>
<feature type="region of interest" description="Disordered" evidence="1">
    <location>
        <begin position="31"/>
        <end position="55"/>
    </location>
</feature>
<gene>
    <name evidence="2" type="ORF">SteCoe_16014</name>
</gene>
<dbReference type="EMBL" id="MPUH01000314">
    <property type="protein sequence ID" value="OMJ83160.1"/>
    <property type="molecule type" value="Genomic_DNA"/>
</dbReference>
<evidence type="ECO:0000256" key="1">
    <source>
        <dbReference type="SAM" id="MobiDB-lite"/>
    </source>
</evidence>
<dbReference type="Proteomes" id="UP000187209">
    <property type="component" value="Unassembled WGS sequence"/>
</dbReference>
<organism evidence="2 3">
    <name type="scientific">Stentor coeruleus</name>
    <dbReference type="NCBI Taxonomy" id="5963"/>
    <lineage>
        <taxon>Eukaryota</taxon>
        <taxon>Sar</taxon>
        <taxon>Alveolata</taxon>
        <taxon>Ciliophora</taxon>
        <taxon>Postciliodesmatophora</taxon>
        <taxon>Heterotrichea</taxon>
        <taxon>Heterotrichida</taxon>
        <taxon>Stentoridae</taxon>
        <taxon>Stentor</taxon>
    </lineage>
</organism>